<keyword evidence="2" id="KW-1185">Reference proteome</keyword>
<name>A0A8H4EQL3_GIGMA</name>
<dbReference type="AlphaFoldDB" id="A0A8H4EQL3"/>
<gene>
    <name evidence="1" type="ORF">F8M41_008941</name>
</gene>
<organism evidence="1 2">
    <name type="scientific">Gigaspora margarita</name>
    <dbReference type="NCBI Taxonomy" id="4874"/>
    <lineage>
        <taxon>Eukaryota</taxon>
        <taxon>Fungi</taxon>
        <taxon>Fungi incertae sedis</taxon>
        <taxon>Mucoromycota</taxon>
        <taxon>Glomeromycotina</taxon>
        <taxon>Glomeromycetes</taxon>
        <taxon>Diversisporales</taxon>
        <taxon>Gigasporaceae</taxon>
        <taxon>Gigaspora</taxon>
    </lineage>
</organism>
<comment type="caution">
    <text evidence="1">The sequence shown here is derived from an EMBL/GenBank/DDBJ whole genome shotgun (WGS) entry which is preliminary data.</text>
</comment>
<evidence type="ECO:0000313" key="2">
    <source>
        <dbReference type="Proteomes" id="UP000439903"/>
    </source>
</evidence>
<evidence type="ECO:0000313" key="1">
    <source>
        <dbReference type="EMBL" id="KAF0536890.1"/>
    </source>
</evidence>
<reference evidence="1 2" key="1">
    <citation type="journal article" date="2019" name="Environ. Microbiol.">
        <title>At the nexus of three kingdoms: the genome of the mycorrhizal fungus Gigaspora margarita provides insights into plant, endobacterial and fungal interactions.</title>
        <authorList>
            <person name="Venice F."/>
            <person name="Ghignone S."/>
            <person name="Salvioli di Fossalunga A."/>
            <person name="Amselem J."/>
            <person name="Novero M."/>
            <person name="Xianan X."/>
            <person name="Sedzielewska Toro K."/>
            <person name="Morin E."/>
            <person name="Lipzen A."/>
            <person name="Grigoriev I.V."/>
            <person name="Henrissat B."/>
            <person name="Martin F.M."/>
            <person name="Bonfante P."/>
        </authorList>
    </citation>
    <scope>NUCLEOTIDE SEQUENCE [LARGE SCALE GENOMIC DNA]</scope>
    <source>
        <strain evidence="1 2">BEG34</strain>
    </source>
</reference>
<proteinExistence type="predicted"/>
<dbReference type="EMBL" id="WTPW01000196">
    <property type="protein sequence ID" value="KAF0536890.1"/>
    <property type="molecule type" value="Genomic_DNA"/>
</dbReference>
<dbReference type="Proteomes" id="UP000439903">
    <property type="component" value="Unassembled WGS sequence"/>
</dbReference>
<accession>A0A8H4EQL3</accession>
<dbReference type="OrthoDB" id="2366494at2759"/>
<sequence>MEDDCNDALNYRIKYKIGLCLLSGVGCTQEIDKGYKKIVEAESLGLPDAKSWLNKYRNKNDYGTLEAKKLLLYK</sequence>
<protein>
    <submittedName>
        <fullName evidence="1">Uncharacterized protein</fullName>
    </submittedName>
</protein>